<dbReference type="InterPro" id="IPR011992">
    <property type="entry name" value="EF-hand-dom_pair"/>
</dbReference>
<dbReference type="Gene3D" id="1.10.238.10">
    <property type="entry name" value="EF-hand"/>
    <property type="match status" value="1"/>
</dbReference>
<sequence>MFRFRDSAKGIPSTCQRKTGGPVPITEAQLKAIFKQCDTNRDGRLSKQELKNFFASLGSHLPGWRAGRVLRHADGNDDGYVSEDELDGLVKYALRCGYTRIVK</sequence>
<dbReference type="AlphaFoldDB" id="A0A6A2XGF8"/>
<evidence type="ECO:0000259" key="3">
    <source>
        <dbReference type="PROSITE" id="PS50222"/>
    </source>
</evidence>
<dbReference type="GO" id="GO:0005509">
    <property type="term" value="F:calcium ion binding"/>
    <property type="evidence" value="ECO:0007669"/>
    <property type="project" value="InterPro"/>
</dbReference>
<feature type="domain" description="EF-hand" evidence="3">
    <location>
        <begin position="25"/>
        <end position="60"/>
    </location>
</feature>
<dbReference type="SUPFAM" id="SSF47473">
    <property type="entry name" value="EF-hand"/>
    <property type="match status" value="1"/>
</dbReference>
<organism evidence="4 5">
    <name type="scientific">Hibiscus syriacus</name>
    <name type="common">Rose of Sharon</name>
    <dbReference type="NCBI Taxonomy" id="106335"/>
    <lineage>
        <taxon>Eukaryota</taxon>
        <taxon>Viridiplantae</taxon>
        <taxon>Streptophyta</taxon>
        <taxon>Embryophyta</taxon>
        <taxon>Tracheophyta</taxon>
        <taxon>Spermatophyta</taxon>
        <taxon>Magnoliopsida</taxon>
        <taxon>eudicotyledons</taxon>
        <taxon>Gunneridae</taxon>
        <taxon>Pentapetalae</taxon>
        <taxon>rosids</taxon>
        <taxon>malvids</taxon>
        <taxon>Malvales</taxon>
        <taxon>Malvaceae</taxon>
        <taxon>Malvoideae</taxon>
        <taxon>Hibiscus</taxon>
    </lineage>
</organism>
<dbReference type="PROSITE" id="PS00018">
    <property type="entry name" value="EF_HAND_1"/>
    <property type="match status" value="2"/>
</dbReference>
<gene>
    <name evidence="4" type="ORF">F3Y22_tig00111745pilonHSYRG00037</name>
</gene>
<evidence type="ECO:0000256" key="2">
    <source>
        <dbReference type="SAM" id="MobiDB-lite"/>
    </source>
</evidence>
<evidence type="ECO:0000313" key="4">
    <source>
        <dbReference type="EMBL" id="KAE8674518.1"/>
    </source>
</evidence>
<protein>
    <submittedName>
        <fullName evidence="4">Calcium-binding EF-hand family protein</fullName>
    </submittedName>
</protein>
<keyword evidence="5" id="KW-1185">Reference proteome</keyword>
<dbReference type="Proteomes" id="UP000436088">
    <property type="component" value="Unassembled WGS sequence"/>
</dbReference>
<keyword evidence="1" id="KW-0106">Calcium</keyword>
<reference evidence="4" key="1">
    <citation type="submission" date="2019-09" db="EMBL/GenBank/DDBJ databases">
        <title>Draft genome information of white flower Hibiscus syriacus.</title>
        <authorList>
            <person name="Kim Y.-M."/>
        </authorList>
    </citation>
    <scope>NUCLEOTIDE SEQUENCE [LARGE SCALE GENOMIC DNA]</scope>
    <source>
        <strain evidence="4">YM2019G1</strain>
    </source>
</reference>
<dbReference type="InterPro" id="IPR002048">
    <property type="entry name" value="EF_hand_dom"/>
</dbReference>
<dbReference type="PROSITE" id="PS50222">
    <property type="entry name" value="EF_HAND_2"/>
    <property type="match status" value="1"/>
</dbReference>
<dbReference type="SMART" id="SM00054">
    <property type="entry name" value="EFh"/>
    <property type="match status" value="2"/>
</dbReference>
<dbReference type="InterPro" id="IPR018247">
    <property type="entry name" value="EF_Hand_1_Ca_BS"/>
</dbReference>
<name>A0A6A2XGF8_HIBSY</name>
<proteinExistence type="predicted"/>
<accession>A0A6A2XGF8</accession>
<dbReference type="EMBL" id="VEPZ02001417">
    <property type="protein sequence ID" value="KAE8674518.1"/>
    <property type="molecule type" value="Genomic_DNA"/>
</dbReference>
<feature type="region of interest" description="Disordered" evidence="2">
    <location>
        <begin position="1"/>
        <end position="20"/>
    </location>
</feature>
<dbReference type="Pfam" id="PF13499">
    <property type="entry name" value="EF-hand_7"/>
    <property type="match status" value="1"/>
</dbReference>
<comment type="caution">
    <text evidence="4">The sequence shown here is derived from an EMBL/GenBank/DDBJ whole genome shotgun (WGS) entry which is preliminary data.</text>
</comment>
<evidence type="ECO:0000313" key="5">
    <source>
        <dbReference type="Proteomes" id="UP000436088"/>
    </source>
</evidence>
<dbReference type="CDD" id="cd00051">
    <property type="entry name" value="EFh"/>
    <property type="match status" value="1"/>
</dbReference>
<evidence type="ECO:0000256" key="1">
    <source>
        <dbReference type="ARBA" id="ARBA00022837"/>
    </source>
</evidence>